<keyword evidence="2" id="KW-0349">Heme</keyword>
<feature type="transmembrane region" description="Helical" evidence="8">
    <location>
        <begin position="186"/>
        <end position="210"/>
    </location>
</feature>
<feature type="transmembrane region" description="Helical" evidence="8">
    <location>
        <begin position="143"/>
        <end position="165"/>
    </location>
</feature>
<evidence type="ECO:0000256" key="5">
    <source>
        <dbReference type="ARBA" id="ARBA00022989"/>
    </source>
</evidence>
<evidence type="ECO:0000256" key="8">
    <source>
        <dbReference type="SAM" id="Phobius"/>
    </source>
</evidence>
<dbReference type="CDD" id="cd03498">
    <property type="entry name" value="SQR_TypeB_2_TM"/>
    <property type="match status" value="1"/>
</dbReference>
<name>A0A8J7U836_9BACT</name>
<gene>
    <name evidence="9" type="ORF">J3U88_26580</name>
</gene>
<evidence type="ECO:0000256" key="3">
    <source>
        <dbReference type="ARBA" id="ARBA00022692"/>
    </source>
</evidence>
<evidence type="ECO:0000313" key="10">
    <source>
        <dbReference type="Proteomes" id="UP000664417"/>
    </source>
</evidence>
<dbReference type="GO" id="GO:0016020">
    <property type="term" value="C:membrane"/>
    <property type="evidence" value="ECO:0007669"/>
    <property type="project" value="UniProtKB-SubCell"/>
</dbReference>
<organism evidence="9 10">
    <name type="scientific">Acanthopleuribacter pedis</name>
    <dbReference type="NCBI Taxonomy" id="442870"/>
    <lineage>
        <taxon>Bacteria</taxon>
        <taxon>Pseudomonadati</taxon>
        <taxon>Acidobacteriota</taxon>
        <taxon>Holophagae</taxon>
        <taxon>Acanthopleuribacterales</taxon>
        <taxon>Acanthopleuribacteraceae</taxon>
        <taxon>Acanthopleuribacter</taxon>
    </lineage>
</organism>
<evidence type="ECO:0000256" key="2">
    <source>
        <dbReference type="ARBA" id="ARBA00022617"/>
    </source>
</evidence>
<evidence type="ECO:0000313" key="9">
    <source>
        <dbReference type="EMBL" id="MBO1322071.1"/>
    </source>
</evidence>
<dbReference type="Gene3D" id="1.20.1300.10">
    <property type="entry name" value="Fumarate reductase/succinate dehydrogenase, transmembrane subunit"/>
    <property type="match status" value="1"/>
</dbReference>
<dbReference type="NCBIfam" id="TIGR02046">
    <property type="entry name" value="sdhC_b558_fam"/>
    <property type="match status" value="1"/>
</dbReference>
<keyword evidence="5 8" id="KW-1133">Transmembrane helix</keyword>
<keyword evidence="4" id="KW-0479">Metal-binding</keyword>
<dbReference type="GO" id="GO:0046872">
    <property type="term" value="F:metal ion binding"/>
    <property type="evidence" value="ECO:0007669"/>
    <property type="project" value="UniProtKB-KW"/>
</dbReference>
<comment type="subcellular location">
    <subcellularLocation>
        <location evidence="1">Membrane</location>
    </subcellularLocation>
</comment>
<evidence type="ECO:0000256" key="4">
    <source>
        <dbReference type="ARBA" id="ARBA00022723"/>
    </source>
</evidence>
<evidence type="ECO:0000256" key="1">
    <source>
        <dbReference type="ARBA" id="ARBA00004370"/>
    </source>
</evidence>
<feature type="transmembrane region" description="Helical" evidence="8">
    <location>
        <begin position="16"/>
        <end position="40"/>
    </location>
</feature>
<feature type="transmembrane region" description="Helical" evidence="8">
    <location>
        <begin position="102"/>
        <end position="123"/>
    </location>
</feature>
<sequence>MRWLINLVNSSIGKKLLMALTGVAMTGWLVAHLAGNLLIFVGAEAFNAYAEFLAKQPWLWPARLGLLGIFLLHVGLAFRLTWENNRARGNDYEFKDASGASYASRSMIITGILVIFYVGIHLADFTFADKSGPFGLYGLVVETLAQPLHGLMYLGFLALIGYHLSHGLQSFFQSLGLHHSAYTPHLKVLTLLASVGLWLGFSSIPIYLMIKGGL</sequence>
<keyword evidence="7 8" id="KW-0472">Membrane</keyword>
<keyword evidence="6" id="KW-0408">Iron</keyword>
<dbReference type="Proteomes" id="UP000664417">
    <property type="component" value="Unassembled WGS sequence"/>
</dbReference>
<comment type="caution">
    <text evidence="9">The sequence shown here is derived from an EMBL/GenBank/DDBJ whole genome shotgun (WGS) entry which is preliminary data.</text>
</comment>
<dbReference type="SUPFAM" id="SSF81343">
    <property type="entry name" value="Fumarate reductase respiratory complex transmembrane subunits"/>
    <property type="match status" value="1"/>
</dbReference>
<dbReference type="RefSeq" id="WP_207862044.1">
    <property type="nucleotide sequence ID" value="NZ_JAFREP010000031.1"/>
</dbReference>
<feature type="transmembrane region" description="Helical" evidence="8">
    <location>
        <begin position="60"/>
        <end position="82"/>
    </location>
</feature>
<dbReference type="EMBL" id="JAFREP010000031">
    <property type="protein sequence ID" value="MBO1322071.1"/>
    <property type="molecule type" value="Genomic_DNA"/>
</dbReference>
<reference evidence="9" key="1">
    <citation type="submission" date="2021-03" db="EMBL/GenBank/DDBJ databases">
        <authorList>
            <person name="Wang G."/>
        </authorList>
    </citation>
    <scope>NUCLEOTIDE SEQUENCE</scope>
    <source>
        <strain evidence="9">KCTC 12899</strain>
    </source>
</reference>
<accession>A0A8J7U836</accession>
<dbReference type="Pfam" id="PF01127">
    <property type="entry name" value="Sdh_cyt"/>
    <property type="match status" value="1"/>
</dbReference>
<dbReference type="AlphaFoldDB" id="A0A8J7U836"/>
<keyword evidence="10" id="KW-1185">Reference proteome</keyword>
<protein>
    <submittedName>
        <fullName evidence="9">Succinate dehydrogenase cytochrome b subunit</fullName>
    </submittedName>
</protein>
<evidence type="ECO:0000256" key="7">
    <source>
        <dbReference type="ARBA" id="ARBA00023136"/>
    </source>
</evidence>
<proteinExistence type="predicted"/>
<dbReference type="InterPro" id="IPR034804">
    <property type="entry name" value="SQR/QFR_C/D"/>
</dbReference>
<keyword evidence="3 8" id="KW-0812">Transmembrane</keyword>
<dbReference type="InterPro" id="IPR000701">
    <property type="entry name" value="SuccDH_FuR_B_TM-su"/>
</dbReference>
<evidence type="ECO:0000256" key="6">
    <source>
        <dbReference type="ARBA" id="ARBA00023004"/>
    </source>
</evidence>
<dbReference type="InterPro" id="IPR011138">
    <property type="entry name" value="Cytochrome_b-558"/>
</dbReference>